<dbReference type="SUPFAM" id="SSF53448">
    <property type="entry name" value="Nucleotide-diphospho-sugar transferases"/>
    <property type="match status" value="1"/>
</dbReference>
<dbReference type="RefSeq" id="WP_345158274.1">
    <property type="nucleotide sequence ID" value="NZ_BAABDT010000003.1"/>
</dbReference>
<proteinExistence type="predicted"/>
<dbReference type="EMBL" id="BAABDT010000003">
    <property type="protein sequence ID" value="GAA3736181.1"/>
    <property type="molecule type" value="Genomic_DNA"/>
</dbReference>
<comment type="caution">
    <text evidence="1">The sequence shown here is derived from an EMBL/GenBank/DDBJ whole genome shotgun (WGS) entry which is preliminary data.</text>
</comment>
<gene>
    <name evidence="1" type="primary">pseF</name>
    <name evidence="1" type="ORF">GCM10022422_19050</name>
</gene>
<accession>A0ABP7FCL8</accession>
<dbReference type="InterPro" id="IPR020039">
    <property type="entry name" value="PseF"/>
</dbReference>
<dbReference type="InterPro" id="IPR050793">
    <property type="entry name" value="CMP-NeuNAc_synthase"/>
</dbReference>
<dbReference type="PANTHER" id="PTHR21485">
    <property type="entry name" value="HAD SUPERFAMILY MEMBERS CMAS AND KDSC"/>
    <property type="match status" value="1"/>
</dbReference>
<dbReference type="GO" id="GO:0016779">
    <property type="term" value="F:nucleotidyltransferase activity"/>
    <property type="evidence" value="ECO:0007669"/>
    <property type="project" value="UniProtKB-KW"/>
</dbReference>
<dbReference type="NCBIfam" id="TIGR03584">
    <property type="entry name" value="PseF"/>
    <property type="match status" value="1"/>
</dbReference>
<dbReference type="CDD" id="cd02513">
    <property type="entry name" value="CMP-NeuAc_Synthase"/>
    <property type="match status" value="1"/>
</dbReference>
<keyword evidence="1" id="KW-0548">Nucleotidyltransferase</keyword>
<dbReference type="Proteomes" id="UP001501367">
    <property type="component" value="Unassembled WGS sequence"/>
</dbReference>
<evidence type="ECO:0000313" key="2">
    <source>
        <dbReference type="Proteomes" id="UP001501367"/>
    </source>
</evidence>
<reference evidence="2" key="1">
    <citation type="journal article" date="2019" name="Int. J. Syst. Evol. Microbiol.">
        <title>The Global Catalogue of Microorganisms (GCM) 10K type strain sequencing project: providing services to taxonomists for standard genome sequencing and annotation.</title>
        <authorList>
            <consortium name="The Broad Institute Genomics Platform"/>
            <consortium name="The Broad Institute Genome Sequencing Center for Infectious Disease"/>
            <person name="Wu L."/>
            <person name="Ma J."/>
        </authorList>
    </citation>
    <scope>NUCLEOTIDE SEQUENCE [LARGE SCALE GENOMIC DNA]</scope>
    <source>
        <strain evidence="2">JCM 17336</strain>
    </source>
</reference>
<dbReference type="InterPro" id="IPR003329">
    <property type="entry name" value="Cytidylyl_trans"/>
</dbReference>
<dbReference type="Pfam" id="PF02348">
    <property type="entry name" value="CTP_transf_3"/>
    <property type="match status" value="1"/>
</dbReference>
<evidence type="ECO:0000313" key="1">
    <source>
        <dbReference type="EMBL" id="GAA3736181.1"/>
    </source>
</evidence>
<dbReference type="Gene3D" id="3.90.550.10">
    <property type="entry name" value="Spore Coat Polysaccharide Biosynthesis Protein SpsA, Chain A"/>
    <property type="match status" value="1"/>
</dbReference>
<keyword evidence="1" id="KW-0808">Transferase</keyword>
<keyword evidence="2" id="KW-1185">Reference proteome</keyword>
<dbReference type="InterPro" id="IPR029044">
    <property type="entry name" value="Nucleotide-diphossugar_trans"/>
</dbReference>
<dbReference type="PANTHER" id="PTHR21485:SF6">
    <property type="entry name" value="N-ACYLNEURAMINATE CYTIDYLYLTRANSFERASE-RELATED"/>
    <property type="match status" value="1"/>
</dbReference>
<organism evidence="1 2">
    <name type="scientific">Flavobacterium ginsengisoli</name>
    <dbReference type="NCBI Taxonomy" id="871694"/>
    <lineage>
        <taxon>Bacteria</taxon>
        <taxon>Pseudomonadati</taxon>
        <taxon>Bacteroidota</taxon>
        <taxon>Flavobacteriia</taxon>
        <taxon>Flavobacteriales</taxon>
        <taxon>Flavobacteriaceae</taxon>
        <taxon>Flavobacterium</taxon>
    </lineage>
</organism>
<name>A0ABP7FCL8_9FLAO</name>
<sequence length="230" mass="26285">MSNLCIIPARGGSKRIPRKNIKLFLGKPIIAYSIEAAINSKLFDEVMVSTDDPEIAEIATKFGANVPFFRTEKTANDFATTFDVIEEVLLNYKDLDQNYDVVCCLYACAPFATSIKLTESLEVLEKNNYDSVFPVMQFGFPIQRSLKFEDDKIKFFYPEFSLSRSQDLEKSYHDAGQFYWMQVDKCLPEKKILTGNSGSIVISEMEGQDIDNEVDWKLAELKYELLQSIK</sequence>
<protein>
    <submittedName>
        <fullName evidence="1">Pseudaminic acid cytidylyltransferase</fullName>
    </submittedName>
</protein>